<dbReference type="GO" id="GO:1902412">
    <property type="term" value="P:regulation of mitotic cytokinesis"/>
    <property type="evidence" value="ECO:0007669"/>
    <property type="project" value="InterPro"/>
</dbReference>
<dbReference type="GO" id="GO:0005096">
    <property type="term" value="F:GTPase activator activity"/>
    <property type="evidence" value="ECO:0007669"/>
    <property type="project" value="InterPro"/>
</dbReference>
<dbReference type="AlphaFoldDB" id="A0A0M8N9B6"/>
<feature type="region of interest" description="Disordered" evidence="1">
    <location>
        <begin position="140"/>
        <end position="197"/>
    </location>
</feature>
<feature type="compositionally biased region" description="Polar residues" evidence="1">
    <location>
        <begin position="252"/>
        <end position="268"/>
    </location>
</feature>
<feature type="compositionally biased region" description="Acidic residues" evidence="1">
    <location>
        <begin position="384"/>
        <end position="393"/>
    </location>
</feature>
<proteinExistence type="predicted"/>
<evidence type="ECO:0000313" key="3">
    <source>
        <dbReference type="Proteomes" id="UP000053831"/>
    </source>
</evidence>
<feature type="compositionally biased region" description="Low complexity" evidence="1">
    <location>
        <begin position="155"/>
        <end position="172"/>
    </location>
</feature>
<dbReference type="Proteomes" id="UP000053831">
    <property type="component" value="Unassembled WGS sequence"/>
</dbReference>
<feature type="region of interest" description="Disordered" evidence="1">
    <location>
        <begin position="102"/>
        <end position="122"/>
    </location>
</feature>
<evidence type="ECO:0000256" key="1">
    <source>
        <dbReference type="SAM" id="MobiDB-lite"/>
    </source>
</evidence>
<protein>
    <submittedName>
        <fullName evidence="2">Uncharacterized protein</fullName>
    </submittedName>
</protein>
<reference evidence="2 3" key="1">
    <citation type="submission" date="2015-07" db="EMBL/GenBank/DDBJ databases">
        <title>The genome of the fungus Escovopsis weberi, a specialized disease agent of ant agriculture.</title>
        <authorList>
            <person name="de Man T.J."/>
            <person name="Stajich J.E."/>
            <person name="Kubicek C.P."/>
            <person name="Chenthamara K."/>
            <person name="Atanasova L."/>
            <person name="Druzhinina I.S."/>
            <person name="Birnbaum S."/>
            <person name="Barribeau S.M."/>
            <person name="Teiling C."/>
            <person name="Suen G."/>
            <person name="Currie C."/>
            <person name="Gerardo N.M."/>
        </authorList>
    </citation>
    <scope>NUCLEOTIDE SEQUENCE [LARGE SCALE GENOMIC DNA]</scope>
</reference>
<dbReference type="InterPro" id="IPR045342">
    <property type="entry name" value="Etd1"/>
</dbReference>
<dbReference type="STRING" id="150374.A0A0M8N9B6"/>
<comment type="caution">
    <text evidence="2">The sequence shown here is derived from an EMBL/GenBank/DDBJ whole genome shotgun (WGS) entry which is preliminary data.</text>
</comment>
<feature type="region of interest" description="Disordered" evidence="1">
    <location>
        <begin position="563"/>
        <end position="631"/>
    </location>
</feature>
<keyword evidence="3" id="KW-1185">Reference proteome</keyword>
<sequence length="631" mass="68369">MSISASDTRGFIFGDDDEIDFKSDTMYDSLRTVASSCVRATETPLDSVYDESPPSTAGNGKTKRMSVQEILGRVWDDDDRIVEEDENEVTIIRATDDDKMPFPMHTTLTVPRLSPNSSRDNLSSAANDIGRFCLDDELDEDWGDGDVHPSPLSPPSKSSSLNSRGLGSQLRLALTDESSDELEIAGPPEVHRESRGGRRLSSLFDWIETPVLDKGDMDGPYPRSKSALGKQETDTRGGRTSLRKGPTPAHIRSQSVPITQDGDSNAKPSSAKYGTWGLGTRPVSEDWDEDFDFDGGDDENEGGGGGGGSGSDEPLGRSSSFLVPESIRASQPSVKAHSGQIRELSLLVNDLKRLCRHGRDMDMLKGPRRDLWEEAEGVIALASPDEEDDDDEESASRGSKPTDGESDAAETAVPCLGRFDGGALENRNLEPAMSKTAVVRERHSPKRRSVFSPDDDIFGSANWPLTDDNNDSSSGSGDAIAQPGRVGRPRTPVIQIDAMNDAAGATRSVMEAMSRSLPRHRSPGVRYDKKVHFDTNSLRVLVRRAGELRDSLSDLVRHAENLTHTPCKAPRHERHAESSPAFTKVFDDPNASPQPVLTRSGGPDSAGDAPPSPRKSSSSPMGTHLQPMIVK</sequence>
<accession>A0A0M8N9B6</accession>
<evidence type="ECO:0000313" key="2">
    <source>
        <dbReference type="EMBL" id="KOS22690.1"/>
    </source>
</evidence>
<organism evidence="2 3">
    <name type="scientific">Escovopsis weberi</name>
    <dbReference type="NCBI Taxonomy" id="150374"/>
    <lineage>
        <taxon>Eukaryota</taxon>
        <taxon>Fungi</taxon>
        <taxon>Dikarya</taxon>
        <taxon>Ascomycota</taxon>
        <taxon>Pezizomycotina</taxon>
        <taxon>Sordariomycetes</taxon>
        <taxon>Hypocreomycetidae</taxon>
        <taxon>Hypocreales</taxon>
        <taxon>Hypocreaceae</taxon>
        <taxon>Escovopsis</taxon>
    </lineage>
</organism>
<dbReference type="EMBL" id="LGSR01000002">
    <property type="protein sequence ID" value="KOS22690.1"/>
    <property type="molecule type" value="Genomic_DNA"/>
</dbReference>
<feature type="region of interest" description="Disordered" evidence="1">
    <location>
        <begin position="381"/>
        <end position="412"/>
    </location>
</feature>
<feature type="compositionally biased region" description="Acidic residues" evidence="1">
    <location>
        <begin position="285"/>
        <end position="301"/>
    </location>
</feature>
<feature type="region of interest" description="Disordered" evidence="1">
    <location>
        <begin position="211"/>
        <end position="340"/>
    </location>
</feature>
<feature type="region of interest" description="Disordered" evidence="1">
    <location>
        <begin position="434"/>
        <end position="490"/>
    </location>
</feature>
<dbReference type="Pfam" id="PF20162">
    <property type="entry name" value="Etd1"/>
    <property type="match status" value="1"/>
</dbReference>
<name>A0A0M8N9B6_ESCWE</name>
<feature type="compositionally biased region" description="Polar residues" evidence="1">
    <location>
        <begin position="106"/>
        <end position="122"/>
    </location>
</feature>
<feature type="region of interest" description="Disordered" evidence="1">
    <location>
        <begin position="45"/>
        <end position="64"/>
    </location>
</feature>
<dbReference type="OrthoDB" id="5346713at2759"/>
<gene>
    <name evidence="2" type="ORF">ESCO_003815</name>
</gene>